<dbReference type="InterPro" id="IPR004839">
    <property type="entry name" value="Aminotransferase_I/II_large"/>
</dbReference>
<dbReference type="PANTHER" id="PTHR43525">
    <property type="entry name" value="PROTEIN MALY"/>
    <property type="match status" value="1"/>
</dbReference>
<dbReference type="AlphaFoldDB" id="A0A316A091"/>
<dbReference type="InterPro" id="IPR015424">
    <property type="entry name" value="PyrdxlP-dep_Trfase"/>
</dbReference>
<keyword evidence="8" id="KW-1185">Reference proteome</keyword>
<dbReference type="GO" id="GO:0047804">
    <property type="term" value="F:cysteine-S-conjugate beta-lyase activity"/>
    <property type="evidence" value="ECO:0007669"/>
    <property type="project" value="UniProtKB-EC"/>
</dbReference>
<evidence type="ECO:0000256" key="4">
    <source>
        <dbReference type="ARBA" id="ARBA00023239"/>
    </source>
</evidence>
<dbReference type="OrthoDB" id="9802872at2"/>
<comment type="similarity">
    <text evidence="5">Belongs to the class-II pyridoxal-phosphate-dependent aminotransferase family. MalY/PatB cystathionine beta-lyase subfamily.</text>
</comment>
<sequence>MKFDFDIIEDRYGTNCLKYDFALERGKSKDILPLWVADMDFKTAPAILARLEQVVKHGIFGYSEGKEDYFLAVSRWYKEHFGWEVRPNWLVKTPGVVFAIAAAIRAFTQEGDGVLIQKPVYYPFSEVICDNGRVLVNNPLKLSEGHYEIDFQDFEDKIKANRVKLFLLCSPHNPVGRVWKEWELRKLGDICVKYGVIVVSDEIHSDFTYPGHSHHVFAALSPGYADITVTCTAPSKTFNLAGLQISNIFISNSDIRRKFKKEVAAQGYSQVNLMGLMACQAAYEEGWEWLSQLKEYLSGNLDFVKDFLKERLPEITLIEPEGTYLIWLDFRKLNLPEEELEELIVKKANLWLDSGAIFGKVGEGFERINIACPRKTLQQALVQLEDAVHQI</sequence>
<evidence type="ECO:0000259" key="6">
    <source>
        <dbReference type="Pfam" id="PF00155"/>
    </source>
</evidence>
<dbReference type="CDD" id="cd00609">
    <property type="entry name" value="AAT_like"/>
    <property type="match status" value="1"/>
</dbReference>
<name>A0A316A091_9FIRM</name>
<proteinExistence type="inferred from homology"/>
<evidence type="ECO:0000256" key="1">
    <source>
        <dbReference type="ARBA" id="ARBA00001933"/>
    </source>
</evidence>
<feature type="domain" description="Aminotransferase class I/classII large" evidence="6">
    <location>
        <begin position="38"/>
        <end position="382"/>
    </location>
</feature>
<keyword evidence="3" id="KW-0663">Pyridoxal phosphate</keyword>
<organism evidence="7 8">
    <name type="scientific">Faecalicatena contorta</name>
    <dbReference type="NCBI Taxonomy" id="39482"/>
    <lineage>
        <taxon>Bacteria</taxon>
        <taxon>Bacillati</taxon>
        <taxon>Bacillota</taxon>
        <taxon>Clostridia</taxon>
        <taxon>Lachnospirales</taxon>
        <taxon>Lachnospiraceae</taxon>
        <taxon>Faecalicatena</taxon>
    </lineage>
</organism>
<dbReference type="InterPro" id="IPR015422">
    <property type="entry name" value="PyrdxlP-dep_Trfase_small"/>
</dbReference>
<dbReference type="EMBL" id="UHJJ01000002">
    <property type="protein sequence ID" value="SUQ12807.1"/>
    <property type="molecule type" value="Genomic_DNA"/>
</dbReference>
<evidence type="ECO:0000256" key="3">
    <source>
        <dbReference type="ARBA" id="ARBA00022898"/>
    </source>
</evidence>
<evidence type="ECO:0000256" key="2">
    <source>
        <dbReference type="ARBA" id="ARBA00012224"/>
    </source>
</evidence>
<evidence type="ECO:0000313" key="7">
    <source>
        <dbReference type="EMBL" id="SUQ12807.1"/>
    </source>
</evidence>
<comment type="cofactor">
    <cofactor evidence="1">
        <name>pyridoxal 5'-phosphate</name>
        <dbReference type="ChEBI" id="CHEBI:597326"/>
    </cofactor>
</comment>
<dbReference type="NCBIfam" id="TIGR04350">
    <property type="entry name" value="C_S_lyase_PatB"/>
    <property type="match status" value="1"/>
</dbReference>
<dbReference type="PANTHER" id="PTHR43525:SF1">
    <property type="entry name" value="PROTEIN MALY"/>
    <property type="match status" value="1"/>
</dbReference>
<dbReference type="Gene3D" id="3.40.640.10">
    <property type="entry name" value="Type I PLP-dependent aspartate aminotransferase-like (Major domain)"/>
    <property type="match status" value="1"/>
</dbReference>
<accession>A0A316A091</accession>
<protein>
    <recommendedName>
        <fullName evidence="2">cysteine-S-conjugate beta-lyase</fullName>
        <ecNumber evidence="2">4.4.1.13</ecNumber>
    </recommendedName>
</protein>
<reference evidence="8" key="1">
    <citation type="submission" date="2017-07" db="EMBL/GenBank/DDBJ databases">
        <authorList>
            <person name="Varghese N."/>
            <person name="Submissions S."/>
        </authorList>
    </citation>
    <scope>NUCLEOTIDE SEQUENCE [LARGE SCALE GENOMIC DNA]</scope>
    <source>
        <strain evidence="8">NLAE-zl-C134</strain>
    </source>
</reference>
<dbReference type="InterPro" id="IPR051798">
    <property type="entry name" value="Class-II_PLP-Dep_Aminotrans"/>
</dbReference>
<dbReference type="GO" id="GO:0030170">
    <property type="term" value="F:pyridoxal phosphate binding"/>
    <property type="evidence" value="ECO:0007669"/>
    <property type="project" value="InterPro"/>
</dbReference>
<dbReference type="Gene3D" id="3.90.1150.10">
    <property type="entry name" value="Aspartate Aminotransferase, domain 1"/>
    <property type="match status" value="1"/>
</dbReference>
<evidence type="ECO:0000256" key="5">
    <source>
        <dbReference type="ARBA" id="ARBA00037974"/>
    </source>
</evidence>
<gene>
    <name evidence="7" type="ORF">SAMN05216529_10221</name>
</gene>
<dbReference type="SUPFAM" id="SSF53383">
    <property type="entry name" value="PLP-dependent transferases"/>
    <property type="match status" value="1"/>
</dbReference>
<dbReference type="RefSeq" id="WP_109708840.1">
    <property type="nucleotide sequence ID" value="NZ_QGDS01000002.1"/>
</dbReference>
<evidence type="ECO:0000313" key="8">
    <source>
        <dbReference type="Proteomes" id="UP000254051"/>
    </source>
</evidence>
<dbReference type="InterPro" id="IPR015421">
    <property type="entry name" value="PyrdxlP-dep_Trfase_major"/>
</dbReference>
<dbReference type="EC" id="4.4.1.13" evidence="2"/>
<dbReference type="Proteomes" id="UP000254051">
    <property type="component" value="Unassembled WGS sequence"/>
</dbReference>
<keyword evidence="4 7" id="KW-0456">Lyase</keyword>
<dbReference type="Pfam" id="PF00155">
    <property type="entry name" value="Aminotran_1_2"/>
    <property type="match status" value="1"/>
</dbReference>
<dbReference type="InterPro" id="IPR027619">
    <property type="entry name" value="C-S_lyase_PatB-like"/>
</dbReference>